<feature type="compositionally biased region" description="Low complexity" evidence="1">
    <location>
        <begin position="54"/>
        <end position="64"/>
    </location>
</feature>
<gene>
    <name evidence="2" type="ORF">CRENBAI_022225</name>
</gene>
<feature type="non-terminal residue" evidence="2">
    <location>
        <position position="1"/>
    </location>
</feature>
<keyword evidence="3" id="KW-1185">Reference proteome</keyword>
<evidence type="ECO:0000256" key="1">
    <source>
        <dbReference type="SAM" id="MobiDB-lite"/>
    </source>
</evidence>
<dbReference type="AlphaFoldDB" id="A0AAV9R4Y1"/>
<sequence length="79" mass="8334">PLLVIPAGTLGKKCLLPLPFICPPLHLTPPPVAADVPRSVAYHLLPPSAPSHPPSTQSHPSTPSRAILPIQPTQTTTKR</sequence>
<protein>
    <submittedName>
        <fullName evidence="2">Uncharacterized protein</fullName>
    </submittedName>
</protein>
<evidence type="ECO:0000313" key="3">
    <source>
        <dbReference type="Proteomes" id="UP001311232"/>
    </source>
</evidence>
<organism evidence="2 3">
    <name type="scientific">Crenichthys baileyi</name>
    <name type="common">White River springfish</name>
    <dbReference type="NCBI Taxonomy" id="28760"/>
    <lineage>
        <taxon>Eukaryota</taxon>
        <taxon>Metazoa</taxon>
        <taxon>Chordata</taxon>
        <taxon>Craniata</taxon>
        <taxon>Vertebrata</taxon>
        <taxon>Euteleostomi</taxon>
        <taxon>Actinopterygii</taxon>
        <taxon>Neopterygii</taxon>
        <taxon>Teleostei</taxon>
        <taxon>Neoteleostei</taxon>
        <taxon>Acanthomorphata</taxon>
        <taxon>Ovalentaria</taxon>
        <taxon>Atherinomorphae</taxon>
        <taxon>Cyprinodontiformes</taxon>
        <taxon>Goodeidae</taxon>
        <taxon>Crenichthys</taxon>
    </lineage>
</organism>
<dbReference type="EMBL" id="JAHHUM010002368">
    <property type="protein sequence ID" value="KAK5604173.1"/>
    <property type="molecule type" value="Genomic_DNA"/>
</dbReference>
<evidence type="ECO:0000313" key="2">
    <source>
        <dbReference type="EMBL" id="KAK5604173.1"/>
    </source>
</evidence>
<proteinExistence type="predicted"/>
<reference evidence="2 3" key="1">
    <citation type="submission" date="2021-06" db="EMBL/GenBank/DDBJ databases">
        <authorList>
            <person name="Palmer J.M."/>
        </authorList>
    </citation>
    <scope>NUCLEOTIDE SEQUENCE [LARGE SCALE GENOMIC DNA]</scope>
    <source>
        <strain evidence="2 3">MEX-2019</strain>
        <tissue evidence="2">Muscle</tissue>
    </source>
</reference>
<comment type="caution">
    <text evidence="2">The sequence shown here is derived from an EMBL/GenBank/DDBJ whole genome shotgun (WGS) entry which is preliminary data.</text>
</comment>
<accession>A0AAV9R4Y1</accession>
<dbReference type="Proteomes" id="UP001311232">
    <property type="component" value="Unassembled WGS sequence"/>
</dbReference>
<name>A0AAV9R4Y1_9TELE</name>
<feature type="region of interest" description="Disordered" evidence="1">
    <location>
        <begin position="44"/>
        <end position="79"/>
    </location>
</feature>